<dbReference type="EMBL" id="CM001747">
    <property type="protein sequence ID" value="KJB49460.1"/>
    <property type="molecule type" value="Genomic_DNA"/>
</dbReference>
<organism evidence="3 4">
    <name type="scientific">Gossypium raimondii</name>
    <name type="common">Peruvian cotton</name>
    <name type="synonym">Gossypium klotzschianum subsp. raimondii</name>
    <dbReference type="NCBI Taxonomy" id="29730"/>
    <lineage>
        <taxon>Eukaryota</taxon>
        <taxon>Viridiplantae</taxon>
        <taxon>Streptophyta</taxon>
        <taxon>Embryophyta</taxon>
        <taxon>Tracheophyta</taxon>
        <taxon>Spermatophyta</taxon>
        <taxon>Magnoliopsida</taxon>
        <taxon>eudicotyledons</taxon>
        <taxon>Gunneridae</taxon>
        <taxon>Pentapetalae</taxon>
        <taxon>rosids</taxon>
        <taxon>malvids</taxon>
        <taxon>Malvales</taxon>
        <taxon>Malvaceae</taxon>
        <taxon>Malvoideae</taxon>
        <taxon>Gossypium</taxon>
    </lineage>
</organism>
<name>A0A0D2U1R7_GOSRA</name>
<dbReference type="Gene3D" id="6.10.140.1620">
    <property type="match status" value="1"/>
</dbReference>
<accession>A0A0D2U1R7</accession>
<dbReference type="PANTHER" id="PTHR10460">
    <property type="entry name" value="ABL INTERACTOR FAMILY MEMBER"/>
    <property type="match status" value="1"/>
</dbReference>
<dbReference type="Gramene" id="KJB49460">
    <property type="protein sequence ID" value="KJB49460"/>
    <property type="gene ID" value="B456_008G122600"/>
</dbReference>
<reference evidence="3 4" key="1">
    <citation type="journal article" date="2012" name="Nature">
        <title>Repeated polyploidization of Gossypium genomes and the evolution of spinnable cotton fibres.</title>
        <authorList>
            <person name="Paterson A.H."/>
            <person name="Wendel J.F."/>
            <person name="Gundlach H."/>
            <person name="Guo H."/>
            <person name="Jenkins J."/>
            <person name="Jin D."/>
            <person name="Llewellyn D."/>
            <person name="Showmaker K.C."/>
            <person name="Shu S."/>
            <person name="Udall J."/>
            <person name="Yoo M.J."/>
            <person name="Byers R."/>
            <person name="Chen W."/>
            <person name="Doron-Faigenboim A."/>
            <person name="Duke M.V."/>
            <person name="Gong L."/>
            <person name="Grimwood J."/>
            <person name="Grover C."/>
            <person name="Grupp K."/>
            <person name="Hu G."/>
            <person name="Lee T.H."/>
            <person name="Li J."/>
            <person name="Lin L."/>
            <person name="Liu T."/>
            <person name="Marler B.S."/>
            <person name="Page J.T."/>
            <person name="Roberts A.W."/>
            <person name="Romanel E."/>
            <person name="Sanders W.S."/>
            <person name="Szadkowski E."/>
            <person name="Tan X."/>
            <person name="Tang H."/>
            <person name="Xu C."/>
            <person name="Wang J."/>
            <person name="Wang Z."/>
            <person name="Zhang D."/>
            <person name="Zhang L."/>
            <person name="Ashrafi H."/>
            <person name="Bedon F."/>
            <person name="Bowers J.E."/>
            <person name="Brubaker C.L."/>
            <person name="Chee P.W."/>
            <person name="Das S."/>
            <person name="Gingle A.R."/>
            <person name="Haigler C.H."/>
            <person name="Harker D."/>
            <person name="Hoffmann L.V."/>
            <person name="Hovav R."/>
            <person name="Jones D.C."/>
            <person name="Lemke C."/>
            <person name="Mansoor S."/>
            <person name="ur Rahman M."/>
            <person name="Rainville L.N."/>
            <person name="Rambani A."/>
            <person name="Reddy U.K."/>
            <person name="Rong J.K."/>
            <person name="Saranga Y."/>
            <person name="Scheffler B.E."/>
            <person name="Scheffler J.A."/>
            <person name="Stelly D.M."/>
            <person name="Triplett B.A."/>
            <person name="Van Deynze A."/>
            <person name="Vaslin M.F."/>
            <person name="Waghmare V.N."/>
            <person name="Walford S.A."/>
            <person name="Wright R.J."/>
            <person name="Zaki E.A."/>
            <person name="Zhang T."/>
            <person name="Dennis E.S."/>
            <person name="Mayer K.F."/>
            <person name="Peterson D.G."/>
            <person name="Rokhsar D.S."/>
            <person name="Wang X."/>
            <person name="Schmutz J."/>
        </authorList>
    </citation>
    <scope>NUCLEOTIDE SEQUENCE [LARGE SCALE GENOMIC DNA]</scope>
</reference>
<dbReference type="OrthoDB" id="5971719at2759"/>
<evidence type="ECO:0000256" key="1">
    <source>
        <dbReference type="ARBA" id="ARBA00010020"/>
    </source>
</evidence>
<comment type="similarity">
    <text evidence="1">Belongs to the ABI family.</text>
</comment>
<dbReference type="AlphaFoldDB" id="A0A0D2U1R7"/>
<evidence type="ECO:0000313" key="4">
    <source>
        <dbReference type="Proteomes" id="UP000032304"/>
    </source>
</evidence>
<protein>
    <recommendedName>
        <fullName evidence="5">Protein ABIL1</fullName>
    </recommendedName>
</protein>
<dbReference type="Proteomes" id="UP000032304">
    <property type="component" value="Chromosome 8"/>
</dbReference>
<evidence type="ECO:0008006" key="5">
    <source>
        <dbReference type="Google" id="ProtNLM"/>
    </source>
</evidence>
<dbReference type="PANTHER" id="PTHR10460:SF0">
    <property type="entry name" value="ABELSON INTERACTING PROTEIN, ISOFORM D"/>
    <property type="match status" value="1"/>
</dbReference>
<dbReference type="KEGG" id="gra:105763880"/>
<gene>
    <name evidence="3" type="ORF">B456_008G122600</name>
</gene>
<dbReference type="STRING" id="29730.A0A0D2U1R7"/>
<dbReference type="eggNOG" id="KOG2546">
    <property type="taxonomic scope" value="Eukaryota"/>
</dbReference>
<comment type="function">
    <text evidence="2">Involved in regulation of actin and microtubule organization. Part of a WAVE complex that activates the Arp2/3 complex.</text>
</comment>
<evidence type="ECO:0000256" key="2">
    <source>
        <dbReference type="ARBA" id="ARBA00025223"/>
    </source>
</evidence>
<sequence length="311" mass="35028">MILLRLHDVKRKFGEVHASCLKGCLKENFELYACSKLFYLAPDILQELKNLRPQLYSAAEYCEKSYIHSEQKQMVLDNLKDYAVQALVNAVDHLGTVAYKLTDLIEQQILEVSAMELQASCLHQQLHTCQVYTGKEGLRQHQVFAFIPKHHKHYILPNSVNKKVHFSPLVRTDSRQKYFEASCLQPFDSPAPKPLSCYLALETKPTSKGNSDTLASNEISKHSGNGSEVFRLLDNGDNTRIKSSAAPYLASNPLFPTLGITHGESEGPSMAFRSFDNRKHQIVRAPVRSQSLLSAFFVKQKAMKLKAGYVA</sequence>
<keyword evidence="4" id="KW-1185">Reference proteome</keyword>
<proteinExistence type="inferred from homology"/>
<evidence type="ECO:0000313" key="3">
    <source>
        <dbReference type="EMBL" id="KJB49460.1"/>
    </source>
</evidence>
<dbReference type="InterPro" id="IPR028457">
    <property type="entry name" value="ABI"/>
</dbReference>